<name>A0A0B1THL1_OESDE</name>
<dbReference type="SUPFAM" id="SSF81321">
    <property type="entry name" value="Family A G protein-coupled receptor-like"/>
    <property type="match status" value="1"/>
</dbReference>
<evidence type="ECO:0000256" key="5">
    <source>
        <dbReference type="SAM" id="Phobius"/>
    </source>
</evidence>
<dbReference type="PROSITE" id="PS50262">
    <property type="entry name" value="G_PROTEIN_RECEP_F1_2"/>
    <property type="match status" value="1"/>
</dbReference>
<keyword evidence="8" id="KW-1185">Reference proteome</keyword>
<dbReference type="GO" id="GO:0016020">
    <property type="term" value="C:membrane"/>
    <property type="evidence" value="ECO:0007669"/>
    <property type="project" value="UniProtKB-SubCell"/>
</dbReference>
<feature type="domain" description="G-protein coupled receptors family 1 profile" evidence="6">
    <location>
        <begin position="1"/>
        <end position="73"/>
    </location>
</feature>
<gene>
    <name evidence="7" type="ORF">OESDEN_04751</name>
</gene>
<evidence type="ECO:0000259" key="6">
    <source>
        <dbReference type="PROSITE" id="PS50262"/>
    </source>
</evidence>
<dbReference type="Proteomes" id="UP000053660">
    <property type="component" value="Unassembled WGS sequence"/>
</dbReference>
<evidence type="ECO:0000256" key="1">
    <source>
        <dbReference type="ARBA" id="ARBA00004370"/>
    </source>
</evidence>
<organism evidence="7 8">
    <name type="scientific">Oesophagostomum dentatum</name>
    <name type="common">Nodular worm</name>
    <dbReference type="NCBI Taxonomy" id="61180"/>
    <lineage>
        <taxon>Eukaryota</taxon>
        <taxon>Metazoa</taxon>
        <taxon>Ecdysozoa</taxon>
        <taxon>Nematoda</taxon>
        <taxon>Chromadorea</taxon>
        <taxon>Rhabditida</taxon>
        <taxon>Rhabditina</taxon>
        <taxon>Rhabditomorpha</taxon>
        <taxon>Strongyloidea</taxon>
        <taxon>Strongylidae</taxon>
        <taxon>Oesophagostomum</taxon>
    </lineage>
</organism>
<feature type="transmembrane region" description="Helical" evidence="5">
    <location>
        <begin position="6"/>
        <end position="25"/>
    </location>
</feature>
<dbReference type="Gene3D" id="1.20.1070.10">
    <property type="entry name" value="Rhodopsin 7-helix transmembrane proteins"/>
    <property type="match status" value="1"/>
</dbReference>
<accession>A0A0B1THL1</accession>
<proteinExistence type="predicted"/>
<dbReference type="EMBL" id="KN550011">
    <property type="protein sequence ID" value="KHJ95307.1"/>
    <property type="molecule type" value="Genomic_DNA"/>
</dbReference>
<evidence type="ECO:0000256" key="4">
    <source>
        <dbReference type="ARBA" id="ARBA00023136"/>
    </source>
</evidence>
<dbReference type="Pfam" id="PF00001">
    <property type="entry name" value="7tm_1"/>
    <property type="match status" value="1"/>
</dbReference>
<reference evidence="7 8" key="1">
    <citation type="submission" date="2014-03" db="EMBL/GenBank/DDBJ databases">
        <title>Draft genome of the hookworm Oesophagostomum dentatum.</title>
        <authorList>
            <person name="Mitreva M."/>
        </authorList>
    </citation>
    <scope>NUCLEOTIDE SEQUENCE [LARGE SCALE GENOMIC DNA]</scope>
    <source>
        <strain evidence="7 8">OD-Hann</strain>
    </source>
</reference>
<keyword evidence="2 5" id="KW-0812">Transmembrane</keyword>
<dbReference type="OrthoDB" id="9046662at2759"/>
<evidence type="ECO:0000256" key="2">
    <source>
        <dbReference type="ARBA" id="ARBA00022692"/>
    </source>
</evidence>
<dbReference type="InterPro" id="IPR017452">
    <property type="entry name" value="GPCR_Rhodpsn_7TM"/>
</dbReference>
<keyword evidence="3 5" id="KW-1133">Transmembrane helix</keyword>
<dbReference type="InterPro" id="IPR000276">
    <property type="entry name" value="GPCR_Rhodpsn"/>
</dbReference>
<evidence type="ECO:0000256" key="3">
    <source>
        <dbReference type="ARBA" id="ARBA00022989"/>
    </source>
</evidence>
<keyword evidence="4 5" id="KW-0472">Membrane</keyword>
<dbReference type="AlphaFoldDB" id="A0A0B1THL1"/>
<comment type="subcellular location">
    <subcellularLocation>
        <location evidence="1">Membrane</location>
    </subcellularLocation>
</comment>
<evidence type="ECO:0000313" key="7">
    <source>
        <dbReference type="EMBL" id="KHJ95307.1"/>
    </source>
</evidence>
<protein>
    <recommendedName>
        <fullName evidence="6">G-protein coupled receptors family 1 profile domain-containing protein</fullName>
    </recommendedName>
</protein>
<sequence length="73" mass="8804">MREAYTVFVMIAQFFVPFLIMFYCYSRIFKHLKRRTQAKIRKMNERSLILAASMPLLSTVKRKMDPNIEILEQ</sequence>
<evidence type="ECO:0000313" key="8">
    <source>
        <dbReference type="Proteomes" id="UP000053660"/>
    </source>
</evidence>
<dbReference type="GO" id="GO:0004930">
    <property type="term" value="F:G protein-coupled receptor activity"/>
    <property type="evidence" value="ECO:0007669"/>
    <property type="project" value="InterPro"/>
</dbReference>
<feature type="non-terminal residue" evidence="7">
    <location>
        <position position="73"/>
    </location>
</feature>